<dbReference type="InterPro" id="IPR030395">
    <property type="entry name" value="GP_PDE_dom"/>
</dbReference>
<dbReference type="Gene3D" id="3.20.20.190">
    <property type="entry name" value="Phosphatidylinositol (PI) phosphodiesterase"/>
    <property type="match status" value="1"/>
</dbReference>
<dbReference type="GO" id="GO:0006644">
    <property type="term" value="P:phospholipid metabolic process"/>
    <property type="evidence" value="ECO:0007669"/>
    <property type="project" value="TreeGrafter"/>
</dbReference>
<dbReference type="GO" id="GO:0070291">
    <property type="term" value="P:N-acylethanolamine metabolic process"/>
    <property type="evidence" value="ECO:0007669"/>
    <property type="project" value="TreeGrafter"/>
</dbReference>
<proteinExistence type="predicted"/>
<evidence type="ECO:0000259" key="1">
    <source>
        <dbReference type="PROSITE" id="PS51704"/>
    </source>
</evidence>
<dbReference type="PANTHER" id="PTHR46320:SF1">
    <property type="entry name" value="GLYCEROPHOSPHODIESTER PHOSPHODIESTERASE 1"/>
    <property type="match status" value="1"/>
</dbReference>
<dbReference type="EMBL" id="MQWD01000001">
    <property type="protein sequence ID" value="PAP76168.1"/>
    <property type="molecule type" value="Genomic_DNA"/>
</dbReference>
<organism evidence="2 3">
    <name type="scientific">Rubrivirga marina</name>
    <dbReference type="NCBI Taxonomy" id="1196024"/>
    <lineage>
        <taxon>Bacteria</taxon>
        <taxon>Pseudomonadati</taxon>
        <taxon>Rhodothermota</taxon>
        <taxon>Rhodothermia</taxon>
        <taxon>Rhodothermales</taxon>
        <taxon>Rubricoccaceae</taxon>
        <taxon>Rubrivirga</taxon>
    </lineage>
</organism>
<evidence type="ECO:0000313" key="2">
    <source>
        <dbReference type="EMBL" id="PAP76168.1"/>
    </source>
</evidence>
<keyword evidence="3" id="KW-1185">Reference proteome</keyword>
<feature type="domain" description="GP-PDE" evidence="1">
    <location>
        <begin position="62"/>
        <end position="304"/>
    </location>
</feature>
<sequence>MTRLALVLLALVVGACGSPRPLGLEERPADRVRTPVSSVHYRDYDSAAELASALRWTASAPVLVSAHRGGPQRALPENAVETFEYALNHAPALIETDVRRTADGVLVLMHDETLDRTTTGTGRVDQTTFAQIRRLRLVTEDSLLTTFRVPTLLEALAWADGRAVLLLDVKPDVPYEELVASIRQHDAADRVAVITYSLEDHERLFAIAPDLVVSATAETPAEVDALLASPVDLGRVIAWTGVGVPNPTVVDRLHAVGIRAQAGAFGAIDAAARAASSPEPYDAILATGADVLSTDQVPLAALAAREANLIQ</sequence>
<dbReference type="PANTHER" id="PTHR46320">
    <property type="entry name" value="GLYCEROPHOSPHODIESTER PHOSPHODIESTERASE 1"/>
    <property type="match status" value="1"/>
</dbReference>
<dbReference type="GO" id="GO:0005886">
    <property type="term" value="C:plasma membrane"/>
    <property type="evidence" value="ECO:0007669"/>
    <property type="project" value="TreeGrafter"/>
</dbReference>
<dbReference type="GO" id="GO:0006580">
    <property type="term" value="P:ethanolamine metabolic process"/>
    <property type="evidence" value="ECO:0007669"/>
    <property type="project" value="TreeGrafter"/>
</dbReference>
<dbReference type="SUPFAM" id="SSF51695">
    <property type="entry name" value="PLC-like phosphodiesterases"/>
    <property type="match status" value="1"/>
</dbReference>
<dbReference type="OrthoDB" id="384721at2"/>
<name>A0A271IYX4_9BACT</name>
<reference evidence="2 3" key="1">
    <citation type="submission" date="2016-11" db="EMBL/GenBank/DDBJ databases">
        <title>Study of marine rhodopsin-containing bacteria.</title>
        <authorList>
            <person name="Yoshizawa S."/>
            <person name="Kumagai Y."/>
            <person name="Kogure K."/>
        </authorList>
    </citation>
    <scope>NUCLEOTIDE SEQUENCE [LARGE SCALE GENOMIC DNA]</scope>
    <source>
        <strain evidence="2 3">SAORIC-28</strain>
    </source>
</reference>
<dbReference type="CDD" id="cd08566">
    <property type="entry name" value="GDPD_AtGDE_like"/>
    <property type="match status" value="1"/>
</dbReference>
<dbReference type="Pfam" id="PF03009">
    <property type="entry name" value="GDPD"/>
    <property type="match status" value="1"/>
</dbReference>
<dbReference type="PROSITE" id="PS51704">
    <property type="entry name" value="GP_PDE"/>
    <property type="match status" value="1"/>
</dbReference>
<dbReference type="GO" id="GO:0008889">
    <property type="term" value="F:glycerophosphodiester phosphodiesterase activity"/>
    <property type="evidence" value="ECO:0007669"/>
    <property type="project" value="TreeGrafter"/>
</dbReference>
<dbReference type="InterPro" id="IPR017946">
    <property type="entry name" value="PLC-like_Pdiesterase_TIM-brl"/>
</dbReference>
<dbReference type="PROSITE" id="PS51257">
    <property type="entry name" value="PROKAR_LIPOPROTEIN"/>
    <property type="match status" value="1"/>
</dbReference>
<accession>A0A271IYX4</accession>
<gene>
    <name evidence="2" type="ORF">BSZ37_06760</name>
</gene>
<dbReference type="Proteomes" id="UP000216339">
    <property type="component" value="Unassembled WGS sequence"/>
</dbReference>
<evidence type="ECO:0000313" key="3">
    <source>
        <dbReference type="Proteomes" id="UP000216339"/>
    </source>
</evidence>
<protein>
    <recommendedName>
        <fullName evidence="1">GP-PDE domain-containing protein</fullName>
    </recommendedName>
</protein>
<dbReference type="AlphaFoldDB" id="A0A271IYX4"/>
<dbReference type="RefSeq" id="WP_095509809.1">
    <property type="nucleotide sequence ID" value="NZ_MQWD01000001.1"/>
</dbReference>
<comment type="caution">
    <text evidence="2">The sequence shown here is derived from an EMBL/GenBank/DDBJ whole genome shotgun (WGS) entry which is preliminary data.</text>
</comment>